<accession>A0A8G2CIT2</accession>
<evidence type="ECO:0000256" key="4">
    <source>
        <dbReference type="ARBA" id="ARBA00022741"/>
    </source>
</evidence>
<keyword evidence="8" id="KW-1185">Reference proteome</keyword>
<keyword evidence="1" id="KW-0813">Transport</keyword>
<keyword evidence="3" id="KW-0677">Repeat</keyword>
<dbReference type="PANTHER" id="PTHR43790:SF9">
    <property type="entry name" value="GALACTOFURANOSE TRANSPORTER ATP-BINDING PROTEIN YTFR"/>
    <property type="match status" value="1"/>
</dbReference>
<dbReference type="InterPro" id="IPR003439">
    <property type="entry name" value="ABC_transporter-like_ATP-bd"/>
</dbReference>
<sequence>MALVELKGIVKRFGGVVALDGVDLTLVPGETHALLGENGAGKSTLIRVMTGAVVPDEGSITVGGTPCRFTHPAQASAAGIAAVYQEPMIYPHLSVLENIFAGAEMTGRFGIVRRGAMAAVVRPLLEQLDLPASLLVRRMSSLSIGFQQMVLITKALMLNAQVIIFDEPTSILSQAETDRLFVIIERLRRDGRAIVYITHRLDEIRRIASRVTVLTDGRVSGTALTSDLDEAKLLTLMAGKASRDYGKPLRDRAAPAHGTPALRMAGLTRAGAYQNVDWDVPAGQVTGVYGLVGSGRSEVALAAFGALRPERGTIALQGRPIAPRDPAEAMRLGIGYLPEDRKLQGIFATKPLEANLTAGTIGRFRARGGRLDFAGLRGEALRLIGYYRIKARDETIGIGTLSGGNQQKALFARWAGQSLKVLILDEPTRGIDIGTKAEIHDFIRDLAAGGLAVVVISSDLPEVLAVSDRIIVMRRGSVVGVAEGAAMNAEAILASAVGADARAA</sequence>
<dbReference type="SMART" id="SM00382">
    <property type="entry name" value="AAA"/>
    <property type="match status" value="2"/>
</dbReference>
<evidence type="ECO:0000256" key="5">
    <source>
        <dbReference type="ARBA" id="ARBA00022840"/>
    </source>
</evidence>
<dbReference type="PROSITE" id="PS00211">
    <property type="entry name" value="ABC_TRANSPORTER_1"/>
    <property type="match status" value="1"/>
</dbReference>
<dbReference type="OrthoDB" id="9805029at2"/>
<evidence type="ECO:0000313" key="7">
    <source>
        <dbReference type="EMBL" id="SIQ36841.1"/>
    </source>
</evidence>
<keyword evidence="4" id="KW-0547">Nucleotide-binding</keyword>
<organism evidence="7 8">
    <name type="scientific">Acidiphilium rubrum</name>
    <dbReference type="NCBI Taxonomy" id="526"/>
    <lineage>
        <taxon>Bacteria</taxon>
        <taxon>Pseudomonadati</taxon>
        <taxon>Pseudomonadota</taxon>
        <taxon>Alphaproteobacteria</taxon>
        <taxon>Acetobacterales</taxon>
        <taxon>Acidocellaceae</taxon>
        <taxon>Acidiphilium</taxon>
    </lineage>
</organism>
<dbReference type="Proteomes" id="UP000186308">
    <property type="component" value="Unassembled WGS sequence"/>
</dbReference>
<dbReference type="SUPFAM" id="SSF52540">
    <property type="entry name" value="P-loop containing nucleoside triphosphate hydrolases"/>
    <property type="match status" value="2"/>
</dbReference>
<dbReference type="InterPro" id="IPR050107">
    <property type="entry name" value="ABC_carbohydrate_import_ATPase"/>
</dbReference>
<dbReference type="InterPro" id="IPR027417">
    <property type="entry name" value="P-loop_NTPase"/>
</dbReference>
<evidence type="ECO:0000256" key="1">
    <source>
        <dbReference type="ARBA" id="ARBA00022448"/>
    </source>
</evidence>
<dbReference type="PANTHER" id="PTHR43790">
    <property type="entry name" value="CARBOHYDRATE TRANSPORT ATP-BINDING PROTEIN MG119-RELATED"/>
    <property type="match status" value="1"/>
</dbReference>
<dbReference type="GO" id="GO:0005524">
    <property type="term" value="F:ATP binding"/>
    <property type="evidence" value="ECO:0007669"/>
    <property type="project" value="UniProtKB-KW"/>
</dbReference>
<evidence type="ECO:0000313" key="8">
    <source>
        <dbReference type="Proteomes" id="UP000186308"/>
    </source>
</evidence>
<dbReference type="RefSeq" id="WP_029310407.1">
    <property type="nucleotide sequence ID" value="NZ_FTNE01000004.1"/>
</dbReference>
<evidence type="ECO:0000256" key="2">
    <source>
        <dbReference type="ARBA" id="ARBA00022597"/>
    </source>
</evidence>
<gene>
    <name evidence="7" type="ORF">SAMN05421828_10410</name>
</gene>
<keyword evidence="5 7" id="KW-0067">ATP-binding</keyword>
<dbReference type="AlphaFoldDB" id="A0A8G2CIT2"/>
<dbReference type="Pfam" id="PF00005">
    <property type="entry name" value="ABC_tran"/>
    <property type="match status" value="2"/>
</dbReference>
<dbReference type="EMBL" id="FTNE01000004">
    <property type="protein sequence ID" value="SIQ36841.1"/>
    <property type="molecule type" value="Genomic_DNA"/>
</dbReference>
<keyword evidence="2" id="KW-0762">Sugar transport</keyword>
<feature type="domain" description="ABC transporter" evidence="6">
    <location>
        <begin position="4"/>
        <end position="241"/>
    </location>
</feature>
<dbReference type="InterPro" id="IPR017871">
    <property type="entry name" value="ABC_transporter-like_CS"/>
</dbReference>
<dbReference type="Gene3D" id="3.40.50.300">
    <property type="entry name" value="P-loop containing nucleotide triphosphate hydrolases"/>
    <property type="match status" value="2"/>
</dbReference>
<dbReference type="GO" id="GO:0016887">
    <property type="term" value="F:ATP hydrolysis activity"/>
    <property type="evidence" value="ECO:0007669"/>
    <property type="project" value="InterPro"/>
</dbReference>
<proteinExistence type="predicted"/>
<dbReference type="CDD" id="cd03215">
    <property type="entry name" value="ABC_Carb_Monos_II"/>
    <property type="match status" value="1"/>
</dbReference>
<dbReference type="PROSITE" id="PS50893">
    <property type="entry name" value="ABC_TRANSPORTER_2"/>
    <property type="match status" value="2"/>
</dbReference>
<evidence type="ECO:0000256" key="3">
    <source>
        <dbReference type="ARBA" id="ARBA00022737"/>
    </source>
</evidence>
<name>A0A8G2CIT2_ACIRU</name>
<evidence type="ECO:0000259" key="6">
    <source>
        <dbReference type="PROSITE" id="PS50893"/>
    </source>
</evidence>
<dbReference type="CDD" id="cd03216">
    <property type="entry name" value="ABC_Carb_Monos_I"/>
    <property type="match status" value="1"/>
</dbReference>
<reference evidence="7 8" key="1">
    <citation type="submission" date="2017-01" db="EMBL/GenBank/DDBJ databases">
        <authorList>
            <person name="Varghese N."/>
            <person name="Submissions S."/>
        </authorList>
    </citation>
    <scope>NUCLEOTIDE SEQUENCE [LARGE SCALE GENOMIC DNA]</scope>
    <source>
        <strain evidence="7 8">ATCC 35905</strain>
    </source>
</reference>
<protein>
    <submittedName>
        <fullName evidence="7">Monosaccharide ABC transporter ATP-binding protein, CUT2 family</fullName>
    </submittedName>
</protein>
<feature type="domain" description="ABC transporter" evidence="6">
    <location>
        <begin position="256"/>
        <end position="500"/>
    </location>
</feature>
<comment type="caution">
    <text evidence="7">The sequence shown here is derived from an EMBL/GenBank/DDBJ whole genome shotgun (WGS) entry which is preliminary data.</text>
</comment>
<dbReference type="InterPro" id="IPR003593">
    <property type="entry name" value="AAA+_ATPase"/>
</dbReference>